<keyword evidence="2" id="KW-0805">Transcription regulation</keyword>
<dbReference type="InterPro" id="IPR036388">
    <property type="entry name" value="WH-like_DNA-bd_sf"/>
</dbReference>
<dbReference type="InterPro" id="IPR007627">
    <property type="entry name" value="RNA_pol_sigma70_r2"/>
</dbReference>
<evidence type="ECO:0000256" key="2">
    <source>
        <dbReference type="ARBA" id="ARBA00023015"/>
    </source>
</evidence>
<dbReference type="Pfam" id="PF08281">
    <property type="entry name" value="Sigma70_r4_2"/>
    <property type="match status" value="1"/>
</dbReference>
<dbReference type="CDD" id="cd06171">
    <property type="entry name" value="Sigma70_r4"/>
    <property type="match status" value="1"/>
</dbReference>
<dbReference type="AlphaFoldDB" id="A0A4R9GH96"/>
<evidence type="ECO:0000256" key="3">
    <source>
        <dbReference type="ARBA" id="ARBA00023082"/>
    </source>
</evidence>
<dbReference type="Gene3D" id="1.10.10.10">
    <property type="entry name" value="Winged helix-like DNA-binding domain superfamily/Winged helix DNA-binding domain"/>
    <property type="match status" value="1"/>
</dbReference>
<proteinExistence type="inferred from homology"/>
<feature type="domain" description="RNA polymerase sigma factor 70 region 4 type 2" evidence="7">
    <location>
        <begin position="142"/>
        <end position="193"/>
    </location>
</feature>
<keyword evidence="3" id="KW-0731">Sigma factor</keyword>
<dbReference type="SUPFAM" id="SSF88659">
    <property type="entry name" value="Sigma3 and sigma4 domains of RNA polymerase sigma factors"/>
    <property type="match status" value="1"/>
</dbReference>
<dbReference type="PANTHER" id="PTHR43133:SF8">
    <property type="entry name" value="RNA POLYMERASE SIGMA FACTOR HI_1459-RELATED"/>
    <property type="match status" value="1"/>
</dbReference>
<dbReference type="GO" id="GO:0016987">
    <property type="term" value="F:sigma factor activity"/>
    <property type="evidence" value="ECO:0007669"/>
    <property type="project" value="UniProtKB-KW"/>
</dbReference>
<evidence type="ECO:0000313" key="9">
    <source>
        <dbReference type="Proteomes" id="UP000298458"/>
    </source>
</evidence>
<keyword evidence="5" id="KW-0804">Transcription</keyword>
<dbReference type="InterPro" id="IPR014284">
    <property type="entry name" value="RNA_pol_sigma-70_dom"/>
</dbReference>
<protein>
    <submittedName>
        <fullName evidence="8">Sigma-70 family RNA polymerase sigma factor</fullName>
    </submittedName>
</protein>
<comment type="caution">
    <text evidence="8">The sequence shown here is derived from an EMBL/GenBank/DDBJ whole genome shotgun (WGS) entry which is preliminary data.</text>
</comment>
<keyword evidence="9" id="KW-1185">Reference proteome</keyword>
<sequence>MAISFFKKKPNLLEKRQPIKNFLSTVSDTLFFEKLYNANKDHLFSFIRRSVKDESTALDLLQDTFLNFFKHYSGKGNLPQEQIARMILFRIARNLMINYGKSYYQKNVSLMGGEEVASFFGSKAQGPEGQVLDDMAAQDLTRALNEILEILPEEQKTAVELRYSQGCKLEEIAQVLGLSVSGVSRLLERAEKAILQEGKRRGFKPESFLKS</sequence>
<evidence type="ECO:0000256" key="4">
    <source>
        <dbReference type="ARBA" id="ARBA00023125"/>
    </source>
</evidence>
<evidence type="ECO:0000313" key="8">
    <source>
        <dbReference type="EMBL" id="TGK11949.1"/>
    </source>
</evidence>
<reference evidence="8" key="1">
    <citation type="journal article" date="2019" name="PLoS Negl. Trop. Dis.">
        <title>Revisiting the worldwide diversity of Leptospira species in the environment.</title>
        <authorList>
            <person name="Vincent A.T."/>
            <person name="Schiettekatte O."/>
            <person name="Bourhy P."/>
            <person name="Veyrier F.J."/>
            <person name="Picardeau M."/>
        </authorList>
    </citation>
    <scope>NUCLEOTIDE SEQUENCE [LARGE SCALE GENOMIC DNA]</scope>
    <source>
        <strain evidence="8">SSW15</strain>
    </source>
</reference>
<evidence type="ECO:0000256" key="1">
    <source>
        <dbReference type="ARBA" id="ARBA00010641"/>
    </source>
</evidence>
<feature type="domain" description="RNA polymerase sigma-70 region 2" evidence="6">
    <location>
        <begin position="35"/>
        <end position="99"/>
    </location>
</feature>
<dbReference type="InterPro" id="IPR013324">
    <property type="entry name" value="RNA_pol_sigma_r3/r4-like"/>
</dbReference>
<evidence type="ECO:0000259" key="6">
    <source>
        <dbReference type="Pfam" id="PF04542"/>
    </source>
</evidence>
<comment type="similarity">
    <text evidence="1">Belongs to the sigma-70 factor family. ECF subfamily.</text>
</comment>
<gene>
    <name evidence="8" type="ORF">EHO60_06595</name>
</gene>
<keyword evidence="4" id="KW-0238">DNA-binding</keyword>
<dbReference type="InterPro" id="IPR013325">
    <property type="entry name" value="RNA_pol_sigma_r2"/>
</dbReference>
<dbReference type="EMBL" id="RQET01000004">
    <property type="protein sequence ID" value="TGK11949.1"/>
    <property type="molecule type" value="Genomic_DNA"/>
</dbReference>
<dbReference type="NCBIfam" id="TIGR02937">
    <property type="entry name" value="sigma70-ECF"/>
    <property type="match status" value="1"/>
</dbReference>
<dbReference type="InterPro" id="IPR039425">
    <property type="entry name" value="RNA_pol_sigma-70-like"/>
</dbReference>
<dbReference type="GO" id="GO:0006352">
    <property type="term" value="P:DNA-templated transcription initiation"/>
    <property type="evidence" value="ECO:0007669"/>
    <property type="project" value="InterPro"/>
</dbReference>
<name>A0A4R9GH96_9LEPT</name>
<dbReference type="InterPro" id="IPR013249">
    <property type="entry name" value="RNA_pol_sigma70_r4_t2"/>
</dbReference>
<evidence type="ECO:0000259" key="7">
    <source>
        <dbReference type="Pfam" id="PF08281"/>
    </source>
</evidence>
<dbReference type="GO" id="GO:0003677">
    <property type="term" value="F:DNA binding"/>
    <property type="evidence" value="ECO:0007669"/>
    <property type="project" value="UniProtKB-KW"/>
</dbReference>
<organism evidence="8 9">
    <name type="scientific">Leptospira fletcheri</name>
    <dbReference type="NCBI Taxonomy" id="2484981"/>
    <lineage>
        <taxon>Bacteria</taxon>
        <taxon>Pseudomonadati</taxon>
        <taxon>Spirochaetota</taxon>
        <taxon>Spirochaetia</taxon>
        <taxon>Leptospirales</taxon>
        <taxon>Leptospiraceae</taxon>
        <taxon>Leptospira</taxon>
    </lineage>
</organism>
<dbReference type="Proteomes" id="UP000298458">
    <property type="component" value="Unassembled WGS sequence"/>
</dbReference>
<dbReference type="SUPFAM" id="SSF88946">
    <property type="entry name" value="Sigma2 domain of RNA polymerase sigma factors"/>
    <property type="match status" value="1"/>
</dbReference>
<dbReference type="OrthoDB" id="9794372at2"/>
<accession>A0A4R9GH96</accession>
<evidence type="ECO:0000256" key="5">
    <source>
        <dbReference type="ARBA" id="ARBA00023163"/>
    </source>
</evidence>
<dbReference type="Pfam" id="PF04542">
    <property type="entry name" value="Sigma70_r2"/>
    <property type="match status" value="1"/>
</dbReference>
<dbReference type="PANTHER" id="PTHR43133">
    <property type="entry name" value="RNA POLYMERASE ECF-TYPE SIGMA FACTO"/>
    <property type="match status" value="1"/>
</dbReference>
<dbReference type="Gene3D" id="1.10.1740.10">
    <property type="match status" value="1"/>
</dbReference>